<gene>
    <name evidence="2" type="ORF">BV898_13175</name>
</gene>
<dbReference type="OrthoDB" id="7433202at2759"/>
<evidence type="ECO:0000313" key="3">
    <source>
        <dbReference type="Proteomes" id="UP000192578"/>
    </source>
</evidence>
<dbReference type="Proteomes" id="UP000192578">
    <property type="component" value="Unassembled WGS sequence"/>
</dbReference>
<sequence>MNLAQLPSLQKGGEGERPPRSVLRVRHQPWHHSAINEVVKRALVSAGVPAIRGPRALCRAGGKRPDGMTMTPFRHGKALLWDATVSNTLALSHILGSTAEAGRAASEAEWN</sequence>
<keyword evidence="3" id="KW-1185">Reference proteome</keyword>
<protein>
    <submittedName>
        <fullName evidence="2">Uncharacterized protein</fullName>
    </submittedName>
</protein>
<dbReference type="EMBL" id="MTYJ01000142">
    <property type="protein sequence ID" value="OQV12531.1"/>
    <property type="molecule type" value="Genomic_DNA"/>
</dbReference>
<dbReference type="AlphaFoldDB" id="A0A1W0WBE6"/>
<proteinExistence type="predicted"/>
<evidence type="ECO:0000313" key="2">
    <source>
        <dbReference type="EMBL" id="OQV12531.1"/>
    </source>
</evidence>
<comment type="caution">
    <text evidence="2">The sequence shown here is derived from an EMBL/GenBank/DDBJ whole genome shotgun (WGS) entry which is preliminary data.</text>
</comment>
<accession>A0A1W0WBE6</accession>
<reference evidence="3" key="1">
    <citation type="submission" date="2017-01" db="EMBL/GenBank/DDBJ databases">
        <title>Comparative genomics of anhydrobiosis in the tardigrade Hypsibius dujardini.</title>
        <authorList>
            <person name="Yoshida Y."/>
            <person name="Koutsovoulos G."/>
            <person name="Laetsch D."/>
            <person name="Stevens L."/>
            <person name="Kumar S."/>
            <person name="Horikawa D."/>
            <person name="Ishino K."/>
            <person name="Komine S."/>
            <person name="Tomita M."/>
            <person name="Blaxter M."/>
            <person name="Arakawa K."/>
        </authorList>
    </citation>
    <scope>NUCLEOTIDE SEQUENCE [LARGE SCALE GENOMIC DNA]</scope>
    <source>
        <strain evidence="3">Z151</strain>
    </source>
</reference>
<feature type="region of interest" description="Disordered" evidence="1">
    <location>
        <begin position="1"/>
        <end position="20"/>
    </location>
</feature>
<name>A0A1W0WBE6_HYPEX</name>
<evidence type="ECO:0000256" key="1">
    <source>
        <dbReference type="SAM" id="MobiDB-lite"/>
    </source>
</evidence>
<organism evidence="2 3">
    <name type="scientific">Hypsibius exemplaris</name>
    <name type="common">Freshwater tardigrade</name>
    <dbReference type="NCBI Taxonomy" id="2072580"/>
    <lineage>
        <taxon>Eukaryota</taxon>
        <taxon>Metazoa</taxon>
        <taxon>Ecdysozoa</taxon>
        <taxon>Tardigrada</taxon>
        <taxon>Eutardigrada</taxon>
        <taxon>Parachela</taxon>
        <taxon>Hypsibioidea</taxon>
        <taxon>Hypsibiidae</taxon>
        <taxon>Hypsibius</taxon>
    </lineage>
</organism>